<dbReference type="AlphaFoldDB" id="A0AAD7MHW4"/>
<evidence type="ECO:0000256" key="1">
    <source>
        <dbReference type="SAM" id="MobiDB-lite"/>
    </source>
</evidence>
<proteinExistence type="predicted"/>
<evidence type="ECO:0000313" key="3">
    <source>
        <dbReference type="Proteomes" id="UP001215598"/>
    </source>
</evidence>
<feature type="compositionally biased region" description="Basic and acidic residues" evidence="1">
    <location>
        <begin position="71"/>
        <end position="108"/>
    </location>
</feature>
<evidence type="ECO:0000313" key="2">
    <source>
        <dbReference type="EMBL" id="KAJ7717657.1"/>
    </source>
</evidence>
<feature type="region of interest" description="Disordered" evidence="1">
    <location>
        <begin position="44"/>
        <end position="134"/>
    </location>
</feature>
<dbReference type="EMBL" id="JARKIB010000274">
    <property type="protein sequence ID" value="KAJ7717657.1"/>
    <property type="molecule type" value="Genomic_DNA"/>
</dbReference>
<dbReference type="Proteomes" id="UP001215598">
    <property type="component" value="Unassembled WGS sequence"/>
</dbReference>
<accession>A0AAD7MHW4</accession>
<feature type="compositionally biased region" description="Basic and acidic residues" evidence="1">
    <location>
        <begin position="117"/>
        <end position="127"/>
    </location>
</feature>
<gene>
    <name evidence="2" type="ORF">B0H16DRAFT_1475979</name>
</gene>
<reference evidence="2" key="1">
    <citation type="submission" date="2023-03" db="EMBL/GenBank/DDBJ databases">
        <title>Massive genome expansion in bonnet fungi (Mycena s.s.) driven by repeated elements and novel gene families across ecological guilds.</title>
        <authorList>
            <consortium name="Lawrence Berkeley National Laboratory"/>
            <person name="Harder C.B."/>
            <person name="Miyauchi S."/>
            <person name="Viragh M."/>
            <person name="Kuo A."/>
            <person name="Thoen E."/>
            <person name="Andreopoulos B."/>
            <person name="Lu D."/>
            <person name="Skrede I."/>
            <person name="Drula E."/>
            <person name="Henrissat B."/>
            <person name="Morin E."/>
            <person name="Kohler A."/>
            <person name="Barry K."/>
            <person name="LaButti K."/>
            <person name="Morin E."/>
            <person name="Salamov A."/>
            <person name="Lipzen A."/>
            <person name="Mereny Z."/>
            <person name="Hegedus B."/>
            <person name="Baldrian P."/>
            <person name="Stursova M."/>
            <person name="Weitz H."/>
            <person name="Taylor A."/>
            <person name="Grigoriev I.V."/>
            <person name="Nagy L.G."/>
            <person name="Martin F."/>
            <person name="Kauserud H."/>
        </authorList>
    </citation>
    <scope>NUCLEOTIDE SEQUENCE</scope>
    <source>
        <strain evidence="2">CBHHK182m</strain>
    </source>
</reference>
<protein>
    <submittedName>
        <fullName evidence="2">Uncharacterized protein</fullName>
    </submittedName>
</protein>
<organism evidence="2 3">
    <name type="scientific">Mycena metata</name>
    <dbReference type="NCBI Taxonomy" id="1033252"/>
    <lineage>
        <taxon>Eukaryota</taxon>
        <taxon>Fungi</taxon>
        <taxon>Dikarya</taxon>
        <taxon>Basidiomycota</taxon>
        <taxon>Agaricomycotina</taxon>
        <taxon>Agaricomycetes</taxon>
        <taxon>Agaricomycetidae</taxon>
        <taxon>Agaricales</taxon>
        <taxon>Marasmiineae</taxon>
        <taxon>Mycenaceae</taxon>
        <taxon>Mycena</taxon>
    </lineage>
</organism>
<sequence>MDVLWQCWNAQDEIAMELLLHTQMEAAKKTPVNHEINMWETQADTEVQAVNESPEKLNDDISSSQNTTLSKGDRLTGLELSSMDRSEQQEETEPKRAKAISKKQETTRSRTAVVGMAKRELRGRDRGGSTNRDTLELTLAGRGAISCDTLA</sequence>
<comment type="caution">
    <text evidence="2">The sequence shown here is derived from an EMBL/GenBank/DDBJ whole genome shotgun (WGS) entry which is preliminary data.</text>
</comment>
<keyword evidence="3" id="KW-1185">Reference proteome</keyword>
<feature type="compositionally biased region" description="Polar residues" evidence="1">
    <location>
        <begin position="60"/>
        <end position="70"/>
    </location>
</feature>
<name>A0AAD7MHW4_9AGAR</name>